<evidence type="ECO:0000313" key="3">
    <source>
        <dbReference type="Proteomes" id="UP001202961"/>
    </source>
</evidence>
<evidence type="ECO:0000256" key="1">
    <source>
        <dbReference type="SAM" id="MobiDB-lite"/>
    </source>
</evidence>
<accession>A0ABT0UCL4</accession>
<name>A0ABT0UCL4_9BACT</name>
<reference evidence="2 3" key="1">
    <citation type="journal article" date="2022" name="Syst. Appl. Microbiol.">
        <title>Rhodopirellula aestuarii sp. nov., a novel member of the genus Rhodopirellula isolated from brackish sediments collected in the Tagus River estuary, Portugal.</title>
        <authorList>
            <person name="Vitorino I.R."/>
            <person name="Klimek D."/>
            <person name="Calusinska M."/>
            <person name="Lobo-da-Cunha A."/>
            <person name="Vasconcelos V."/>
            <person name="Lage O.M."/>
        </authorList>
    </citation>
    <scope>NUCLEOTIDE SEQUENCE [LARGE SCALE GENOMIC DNA]</scope>
    <source>
        <strain evidence="2 3">ICT_H3.1</strain>
    </source>
</reference>
<protein>
    <submittedName>
        <fullName evidence="2">Uncharacterized protein</fullName>
    </submittedName>
</protein>
<sequence>MTRKVNRNRSRRRHAHSLRLESLESRRLLAVAAFESELLTDNGGVPGAVIADNTITAGETFFLRVTAQEFDPTRYGLQSVGLDIEWDASLLDVVEEDFQLDTIITSNLPVLQKGSLDQEAGVIEGLSGTSLSALGSGRPIGNAVPETFVLIRMRAGDQPGTATLDLHKGNSKTITSPTASLGERHLRFDHETITIVAAANEPEVPVASDPETIDSNEPKTETVETAVSADEEQTDLETPLPQETEPTDVVVKSPAASEPVEKTAVPEVPVVSEPIETLAIEVPELVSPVIESPAVSSPVIPIESSETQPAVESPAEIVDSADPVENHADAVDAVLSFDFNGDGVFDLSDFGLINVQAASASAPVTVAVAASPEGSAEAESDEDATEAETVAFSHPCIAVPALDDVEATEKWLDDFATAWLADSEARALRREESQLF</sequence>
<dbReference type="RefSeq" id="WP_250932104.1">
    <property type="nucleotide sequence ID" value="NZ_JAMQBK010000081.1"/>
</dbReference>
<dbReference type="Proteomes" id="UP001202961">
    <property type="component" value="Unassembled WGS sequence"/>
</dbReference>
<evidence type="ECO:0000313" key="2">
    <source>
        <dbReference type="EMBL" id="MCM2374215.1"/>
    </source>
</evidence>
<organism evidence="2 3">
    <name type="scientific">Aporhodopirellula aestuarii</name>
    <dbReference type="NCBI Taxonomy" id="2950107"/>
    <lineage>
        <taxon>Bacteria</taxon>
        <taxon>Pseudomonadati</taxon>
        <taxon>Planctomycetota</taxon>
        <taxon>Planctomycetia</taxon>
        <taxon>Pirellulales</taxon>
        <taxon>Pirellulaceae</taxon>
        <taxon>Aporhodopirellula</taxon>
    </lineage>
</organism>
<proteinExistence type="predicted"/>
<gene>
    <name evidence="2" type="ORF">NB063_26665</name>
</gene>
<dbReference type="EMBL" id="JAMQBK010000081">
    <property type="protein sequence ID" value="MCM2374215.1"/>
    <property type="molecule type" value="Genomic_DNA"/>
</dbReference>
<feature type="region of interest" description="Disordered" evidence="1">
    <location>
        <begin position="206"/>
        <end position="260"/>
    </location>
</feature>
<comment type="caution">
    <text evidence="2">The sequence shown here is derived from an EMBL/GenBank/DDBJ whole genome shotgun (WGS) entry which is preliminary data.</text>
</comment>
<keyword evidence="3" id="KW-1185">Reference proteome</keyword>